<dbReference type="RefSeq" id="WP_153702680.1">
    <property type="nucleotide sequence ID" value="NZ_WJMX01000002.1"/>
</dbReference>
<dbReference type="InterPro" id="IPR018060">
    <property type="entry name" value="HTH_AraC"/>
</dbReference>
<evidence type="ECO:0000259" key="4">
    <source>
        <dbReference type="PROSITE" id="PS01124"/>
    </source>
</evidence>
<feature type="domain" description="HTH araC/xylS-type" evidence="4">
    <location>
        <begin position="193"/>
        <end position="295"/>
    </location>
</feature>
<dbReference type="EMBL" id="WJMX01000002">
    <property type="protein sequence ID" value="MRH79571.1"/>
    <property type="molecule type" value="Genomic_DNA"/>
</dbReference>
<name>A0A7X2G3P5_LIMRT</name>
<dbReference type="Gene3D" id="2.60.120.10">
    <property type="entry name" value="Jelly Rolls"/>
    <property type="match status" value="1"/>
</dbReference>
<dbReference type="SMART" id="SM00342">
    <property type="entry name" value="HTH_ARAC"/>
    <property type="match status" value="1"/>
</dbReference>
<dbReference type="PANTHER" id="PTHR43280">
    <property type="entry name" value="ARAC-FAMILY TRANSCRIPTIONAL REGULATOR"/>
    <property type="match status" value="1"/>
</dbReference>
<dbReference type="PROSITE" id="PS00041">
    <property type="entry name" value="HTH_ARAC_FAMILY_1"/>
    <property type="match status" value="1"/>
</dbReference>
<accession>A0A7X2G3P5</accession>
<gene>
    <name evidence="5" type="ORF">GIX77_02065</name>
</gene>
<dbReference type="PROSITE" id="PS01124">
    <property type="entry name" value="HTH_ARAC_FAMILY_2"/>
    <property type="match status" value="1"/>
</dbReference>
<dbReference type="InterPro" id="IPR020449">
    <property type="entry name" value="Tscrpt_reg_AraC-type_HTH"/>
</dbReference>
<keyword evidence="1" id="KW-0805">Transcription regulation</keyword>
<protein>
    <submittedName>
        <fullName evidence="5">Helix-turn-helix domain-containing protein</fullName>
    </submittedName>
</protein>
<dbReference type="InterPro" id="IPR037923">
    <property type="entry name" value="HTH-like"/>
</dbReference>
<reference evidence="5 6" key="1">
    <citation type="submission" date="2019-11" db="EMBL/GenBank/DDBJ databases">
        <title>Draft genome sequence of 12 host-associated Lactobacillus reuteri rodent strains.</title>
        <authorList>
            <person name="Zhang S."/>
            <person name="Ozcam M."/>
            <person name="Van Pijkeren J.P."/>
        </authorList>
    </citation>
    <scope>NUCLEOTIDE SEQUENCE [LARGE SCALE GENOMIC DNA]</scope>
    <source>
        <strain evidence="5 6">CR</strain>
    </source>
</reference>
<keyword evidence="3" id="KW-0804">Transcription</keyword>
<proteinExistence type="predicted"/>
<evidence type="ECO:0000256" key="2">
    <source>
        <dbReference type="ARBA" id="ARBA00023125"/>
    </source>
</evidence>
<dbReference type="PRINTS" id="PR00032">
    <property type="entry name" value="HTHARAC"/>
</dbReference>
<evidence type="ECO:0000256" key="1">
    <source>
        <dbReference type="ARBA" id="ARBA00023015"/>
    </source>
</evidence>
<sequence>MKPYQSKILYNAIRLPALNWQLSFFGGHCQQVKAGWHIGTERHLAFELIQVLSGSEQVNLAQHVFILNAGDILIIPPNLEHNITCLKEMYYFNFHFSLDDQLLSTQLIEHGLIYYPHSTPQNKELSPSLTTLYQLIRPDMKYTFATKLNIQKFFTDFLIVLNQQTAHHEKNTSLTKLKYAGMIASNLQQQLKNQIYNFTQQGIDPQTTDTITIKNVIGKTQISLSYGTEVFRDVYGIAPRAYLSELKLSEAKHLLMIPNFSISDISTALGYTEQSHFTRQFKRWTGMTPNQFRNHNL</sequence>
<keyword evidence="2" id="KW-0238">DNA-binding</keyword>
<dbReference type="PANTHER" id="PTHR43280:SF28">
    <property type="entry name" value="HTH-TYPE TRANSCRIPTIONAL ACTIVATOR RHAS"/>
    <property type="match status" value="1"/>
</dbReference>
<dbReference type="InterPro" id="IPR009057">
    <property type="entry name" value="Homeodomain-like_sf"/>
</dbReference>
<dbReference type="SUPFAM" id="SSF46689">
    <property type="entry name" value="Homeodomain-like"/>
    <property type="match status" value="1"/>
</dbReference>
<comment type="caution">
    <text evidence="5">The sequence shown here is derived from an EMBL/GenBank/DDBJ whole genome shotgun (WGS) entry which is preliminary data.</text>
</comment>
<dbReference type="Pfam" id="PF12833">
    <property type="entry name" value="HTH_18"/>
    <property type="match status" value="1"/>
</dbReference>
<dbReference type="InterPro" id="IPR018062">
    <property type="entry name" value="HTH_AraC-typ_CS"/>
</dbReference>
<dbReference type="Pfam" id="PF02311">
    <property type="entry name" value="AraC_binding"/>
    <property type="match status" value="1"/>
</dbReference>
<dbReference type="AlphaFoldDB" id="A0A7X2G3P5"/>
<dbReference type="GO" id="GO:0043565">
    <property type="term" value="F:sequence-specific DNA binding"/>
    <property type="evidence" value="ECO:0007669"/>
    <property type="project" value="InterPro"/>
</dbReference>
<organism evidence="5 6">
    <name type="scientific">Limosilactobacillus reuteri</name>
    <name type="common">Lactobacillus reuteri</name>
    <dbReference type="NCBI Taxonomy" id="1598"/>
    <lineage>
        <taxon>Bacteria</taxon>
        <taxon>Bacillati</taxon>
        <taxon>Bacillota</taxon>
        <taxon>Bacilli</taxon>
        <taxon>Lactobacillales</taxon>
        <taxon>Lactobacillaceae</taxon>
        <taxon>Limosilactobacillus</taxon>
    </lineage>
</organism>
<evidence type="ECO:0000313" key="5">
    <source>
        <dbReference type="EMBL" id="MRH79571.1"/>
    </source>
</evidence>
<dbReference type="SUPFAM" id="SSF51215">
    <property type="entry name" value="Regulatory protein AraC"/>
    <property type="match status" value="1"/>
</dbReference>
<dbReference type="GO" id="GO:0003700">
    <property type="term" value="F:DNA-binding transcription factor activity"/>
    <property type="evidence" value="ECO:0007669"/>
    <property type="project" value="InterPro"/>
</dbReference>
<evidence type="ECO:0000256" key="3">
    <source>
        <dbReference type="ARBA" id="ARBA00023163"/>
    </source>
</evidence>
<dbReference type="Proteomes" id="UP000470878">
    <property type="component" value="Unassembled WGS sequence"/>
</dbReference>
<evidence type="ECO:0000313" key="6">
    <source>
        <dbReference type="Proteomes" id="UP000470878"/>
    </source>
</evidence>
<dbReference type="InterPro" id="IPR014710">
    <property type="entry name" value="RmlC-like_jellyroll"/>
</dbReference>
<dbReference type="InterPro" id="IPR003313">
    <property type="entry name" value="AraC-bd"/>
</dbReference>
<dbReference type="Gene3D" id="1.10.10.60">
    <property type="entry name" value="Homeodomain-like"/>
    <property type="match status" value="1"/>
</dbReference>